<protein>
    <submittedName>
        <fullName evidence="3">Uncharacterized protein</fullName>
    </submittedName>
</protein>
<feature type="signal peptide" evidence="2">
    <location>
        <begin position="1"/>
        <end position="23"/>
    </location>
</feature>
<organism evidence="3 4">
    <name type="scientific">Prymnesium parvum</name>
    <name type="common">Toxic golden alga</name>
    <dbReference type="NCBI Taxonomy" id="97485"/>
    <lineage>
        <taxon>Eukaryota</taxon>
        <taxon>Haptista</taxon>
        <taxon>Haptophyta</taxon>
        <taxon>Prymnesiophyceae</taxon>
        <taxon>Prymnesiales</taxon>
        <taxon>Prymnesiaceae</taxon>
        <taxon>Prymnesium</taxon>
    </lineage>
</organism>
<dbReference type="SUPFAM" id="SSF55961">
    <property type="entry name" value="Bet v1-like"/>
    <property type="match status" value="1"/>
</dbReference>
<dbReference type="InterPro" id="IPR023393">
    <property type="entry name" value="START-like_dom_sf"/>
</dbReference>
<comment type="caution">
    <text evidence="3">The sequence shown here is derived from an EMBL/GenBank/DDBJ whole genome shotgun (WGS) entry which is preliminary data.</text>
</comment>
<dbReference type="AlphaFoldDB" id="A0AB34IJB5"/>
<keyword evidence="2" id="KW-0732">Signal</keyword>
<gene>
    <name evidence="3" type="ORF">AB1Y20_011854</name>
</gene>
<proteinExistence type="predicted"/>
<name>A0AB34IJB5_PRYPA</name>
<feature type="compositionally biased region" description="Pro residues" evidence="1">
    <location>
        <begin position="178"/>
        <end position="192"/>
    </location>
</feature>
<feature type="chain" id="PRO_5044349059" evidence="2">
    <location>
        <begin position="24"/>
        <end position="404"/>
    </location>
</feature>
<evidence type="ECO:0000313" key="3">
    <source>
        <dbReference type="EMBL" id="KAL1499657.1"/>
    </source>
</evidence>
<dbReference type="EMBL" id="JBGBPQ010000025">
    <property type="protein sequence ID" value="KAL1499657.1"/>
    <property type="molecule type" value="Genomic_DNA"/>
</dbReference>
<evidence type="ECO:0000256" key="2">
    <source>
        <dbReference type="SAM" id="SignalP"/>
    </source>
</evidence>
<accession>A0AB34IJB5</accession>
<dbReference type="Gene3D" id="3.30.530.20">
    <property type="match status" value="1"/>
</dbReference>
<feature type="region of interest" description="Disordered" evidence="1">
    <location>
        <begin position="103"/>
        <end position="142"/>
    </location>
</feature>
<sequence>MAAMAALLASLAFPAFPAFPATAGRPVTVLVERELAAPLSAARHGLLHFHWARAGVWPPRILPLAPASRLSSSRPSSSRLSSSPSSPSSSYPAACSSPYPAASSPASSSRLSSSRPSSSRLSSSRLSSSRLSSSPSSPSSSYPAAFSSPYPAASSPASRRVAPLLMNEEFLRPFSSSPSPPPSSPSPHPPSPSYLDEPPLVYTRLTRLHSPSGVRAAVRAWLSFTFRRGGGLPLPPPLPLPHGARLVVPPFLLERLLAVDEERGALSYAVSNPSLLTYQVHSHRGEVRFAAARGGGVEMAWRVEVRPYRGWEPAVTRFTAAVVDALARNLQAHLAAPGATVRLPPPLAAWRVERASWAGGVAEAWREDRRPLARRAAELWRPWRWGRRDAPGEAGEWTRGEGQA</sequence>
<evidence type="ECO:0000313" key="4">
    <source>
        <dbReference type="Proteomes" id="UP001515480"/>
    </source>
</evidence>
<reference evidence="3 4" key="1">
    <citation type="journal article" date="2024" name="Science">
        <title>Giant polyketide synthase enzymes in the biosynthesis of giant marine polyether toxins.</title>
        <authorList>
            <person name="Fallon T.R."/>
            <person name="Shende V.V."/>
            <person name="Wierzbicki I.H."/>
            <person name="Pendleton A.L."/>
            <person name="Watervoot N.F."/>
            <person name="Auber R.P."/>
            <person name="Gonzalez D.J."/>
            <person name="Wisecaver J.H."/>
            <person name="Moore B.S."/>
        </authorList>
    </citation>
    <scope>NUCLEOTIDE SEQUENCE [LARGE SCALE GENOMIC DNA]</scope>
    <source>
        <strain evidence="3 4">12B1</strain>
    </source>
</reference>
<feature type="region of interest" description="Disordered" evidence="1">
    <location>
        <begin position="68"/>
        <end position="91"/>
    </location>
</feature>
<feature type="region of interest" description="Disordered" evidence="1">
    <location>
        <begin position="172"/>
        <end position="198"/>
    </location>
</feature>
<dbReference type="Proteomes" id="UP001515480">
    <property type="component" value="Unassembled WGS sequence"/>
</dbReference>
<keyword evidence="4" id="KW-1185">Reference proteome</keyword>
<evidence type="ECO:0000256" key="1">
    <source>
        <dbReference type="SAM" id="MobiDB-lite"/>
    </source>
</evidence>